<dbReference type="SMART" id="SM00906">
    <property type="entry name" value="Fungal_trans"/>
    <property type="match status" value="1"/>
</dbReference>
<dbReference type="InterPro" id="IPR001138">
    <property type="entry name" value="Zn2Cys6_DnaBD"/>
</dbReference>
<accession>A0A1V2L0C0</accession>
<evidence type="ECO:0000256" key="1">
    <source>
        <dbReference type="ARBA" id="ARBA00022723"/>
    </source>
</evidence>
<dbReference type="InterPro" id="IPR036864">
    <property type="entry name" value="Zn2-C6_fun-type_DNA-bd_sf"/>
</dbReference>
<dbReference type="Pfam" id="PF00172">
    <property type="entry name" value="Zn_clus"/>
    <property type="match status" value="1"/>
</dbReference>
<dbReference type="PANTHER" id="PTHR47424">
    <property type="entry name" value="REGULATORY PROTEIN GAL4"/>
    <property type="match status" value="1"/>
</dbReference>
<feature type="compositionally biased region" description="Polar residues" evidence="6">
    <location>
        <begin position="91"/>
        <end position="102"/>
    </location>
</feature>
<dbReference type="Proteomes" id="UP000189513">
    <property type="component" value="Unassembled WGS sequence"/>
</dbReference>
<evidence type="ECO:0000259" key="7">
    <source>
        <dbReference type="PROSITE" id="PS50048"/>
    </source>
</evidence>
<feature type="domain" description="Zn(2)-C6 fungal-type" evidence="7">
    <location>
        <begin position="42"/>
        <end position="71"/>
    </location>
</feature>
<dbReference type="Pfam" id="PF04082">
    <property type="entry name" value="Fungal_trans"/>
    <property type="match status" value="1"/>
</dbReference>
<evidence type="ECO:0000256" key="5">
    <source>
        <dbReference type="ARBA" id="ARBA00023242"/>
    </source>
</evidence>
<evidence type="ECO:0000313" key="8">
    <source>
        <dbReference type="EMBL" id="ONH65025.1"/>
    </source>
</evidence>
<reference evidence="9" key="1">
    <citation type="journal article" date="2017" name="Genome Announc.">
        <title>Genome sequences of Cyberlindnera fabianii 65, Pichia kudriavzevii 129, and Saccharomyces cerevisiae 131 isolated from fermented masau fruits in Zimbabwe.</title>
        <authorList>
            <person name="van Rijswijck I.M.H."/>
            <person name="Derks M.F.L."/>
            <person name="Abee T."/>
            <person name="de Ridder D."/>
            <person name="Smid E.J."/>
        </authorList>
    </citation>
    <scope>NUCLEOTIDE SEQUENCE [LARGE SCALE GENOMIC DNA]</scope>
    <source>
        <strain evidence="9">65</strain>
    </source>
</reference>
<organism evidence="8 9">
    <name type="scientific">Cyberlindnera fabianii</name>
    <name type="common">Yeast</name>
    <name type="synonym">Hansenula fabianii</name>
    <dbReference type="NCBI Taxonomy" id="36022"/>
    <lineage>
        <taxon>Eukaryota</taxon>
        <taxon>Fungi</taxon>
        <taxon>Dikarya</taxon>
        <taxon>Ascomycota</taxon>
        <taxon>Saccharomycotina</taxon>
        <taxon>Saccharomycetes</taxon>
        <taxon>Phaffomycetales</taxon>
        <taxon>Phaffomycetaceae</taxon>
        <taxon>Cyberlindnera</taxon>
    </lineage>
</organism>
<feature type="compositionally biased region" description="Polar residues" evidence="6">
    <location>
        <begin position="133"/>
        <end position="151"/>
    </location>
</feature>
<dbReference type="GO" id="GO:0008270">
    <property type="term" value="F:zinc ion binding"/>
    <property type="evidence" value="ECO:0007669"/>
    <property type="project" value="InterPro"/>
</dbReference>
<dbReference type="EMBL" id="MPUK01000014">
    <property type="protein sequence ID" value="ONH65025.1"/>
    <property type="molecule type" value="Genomic_DNA"/>
</dbReference>
<dbReference type="PANTHER" id="PTHR47424:SF6">
    <property type="entry name" value="PROLINE UTILIZATION TRANS-ACTIVATOR"/>
    <property type="match status" value="1"/>
</dbReference>
<feature type="compositionally biased region" description="Polar residues" evidence="6">
    <location>
        <begin position="114"/>
        <end position="126"/>
    </location>
</feature>
<keyword evidence="9" id="KW-1185">Reference proteome</keyword>
<name>A0A1V2L0C0_CYBFA</name>
<keyword evidence="2" id="KW-0862">Zinc</keyword>
<keyword evidence="5" id="KW-0539">Nucleus</keyword>
<keyword evidence="4" id="KW-0804">Transcription</keyword>
<evidence type="ECO:0000256" key="4">
    <source>
        <dbReference type="ARBA" id="ARBA00023163"/>
    </source>
</evidence>
<feature type="region of interest" description="Disordered" evidence="6">
    <location>
        <begin position="87"/>
        <end position="169"/>
    </location>
</feature>
<dbReference type="GO" id="GO:0003677">
    <property type="term" value="F:DNA binding"/>
    <property type="evidence" value="ECO:0007669"/>
    <property type="project" value="InterPro"/>
</dbReference>
<dbReference type="GO" id="GO:0006351">
    <property type="term" value="P:DNA-templated transcription"/>
    <property type="evidence" value="ECO:0007669"/>
    <property type="project" value="InterPro"/>
</dbReference>
<dbReference type="CDD" id="cd12148">
    <property type="entry name" value="fungal_TF_MHR"/>
    <property type="match status" value="1"/>
</dbReference>
<dbReference type="AlphaFoldDB" id="A0A1V2L0C0"/>
<dbReference type="Gene3D" id="4.10.240.10">
    <property type="entry name" value="Zn(2)-C6 fungal-type DNA-binding domain"/>
    <property type="match status" value="1"/>
</dbReference>
<evidence type="ECO:0000256" key="2">
    <source>
        <dbReference type="ARBA" id="ARBA00022833"/>
    </source>
</evidence>
<comment type="caution">
    <text evidence="8">The sequence shown here is derived from an EMBL/GenBank/DDBJ whole genome shotgun (WGS) entry which is preliminary data.</text>
</comment>
<dbReference type="GO" id="GO:0000981">
    <property type="term" value="F:DNA-binding transcription factor activity, RNA polymerase II-specific"/>
    <property type="evidence" value="ECO:0007669"/>
    <property type="project" value="InterPro"/>
</dbReference>
<protein>
    <submittedName>
        <fullName evidence="8">Filamentous growth regulator 27</fullName>
    </submittedName>
</protein>
<dbReference type="STRING" id="36022.A0A1V2L0C0"/>
<dbReference type="VEuPathDB" id="FungiDB:BON22_5153"/>
<dbReference type="CDD" id="cd00067">
    <property type="entry name" value="GAL4"/>
    <property type="match status" value="1"/>
</dbReference>
<keyword evidence="3" id="KW-0805">Transcription regulation</keyword>
<dbReference type="InterPro" id="IPR051127">
    <property type="entry name" value="Fungal_SecMet_Regulators"/>
</dbReference>
<dbReference type="InterPro" id="IPR007219">
    <property type="entry name" value="XnlR_reg_dom"/>
</dbReference>
<sequence length="735" mass="83286">MSDYGRGQVTYAGNPIDVSAVQHKRKNSRVIPPERRKKVAQACDVCKKRKQKCNGQKPCNLCTAKDLECLYTSIDRRVLKPSRKHIEDGISMTSGSPSNASIGSPLHPLRETPLHNNGHGNDNTTPLGMAYKQPSQQHAPLPRSNSGLPSGTPTPIPGNHPRSSKSSQIPASLQPLLSFPLNIHPNDVQDESYSNYTISTGNDTNWRLLFDQAENPRYIGESSGTSYLLQCRKLFFKVLGGQKFSNDPERFTFVDSPTLSLKPRQFDKLPERSYTDYLVTTYLNNLNNVLYVLDHDSLLSLVDRVYSSENVATDHPHDFCVLYLVLAIASVYSSAEISKKLFPFPENYFTDPMVYFETAMTILNTSAEDDNIWMAEAYLLIFFFYQFTGHKNTAWIKLGSAIRYALGLGLHRRFVNESYKDPKVILHRRKLFRSLYIMDTLSSVHLGRAMTIRLPEWDDIKSIDSIDDYQGKLMKVCRLNSKILEDVYYNPCVTLKIALNIAVDLKVFTLKNPIKPVSAENYPAPVDHKYLLPHVIYLHGIILLSRPFFHFVVLHKLGLVNYDASSRNFPHLENFYQSCIKSSLLIVKIVEYCYYQNIHPFKPMSLVSCTFHAGLVLGLLLLLKLKGIDVEMFKNDPQINVDPDAMLSHAMASVIKVLVHYGRIDPQSKRYADILQNMLDVTQHLPETVDGNESDSSSHTAKERINTQQNFENILRVIDSNGDSRQAQNGANMDI</sequence>
<keyword evidence="1" id="KW-0479">Metal-binding</keyword>
<dbReference type="PROSITE" id="PS50048">
    <property type="entry name" value="ZN2_CY6_FUNGAL_2"/>
    <property type="match status" value="1"/>
</dbReference>
<gene>
    <name evidence="8" type="ORF">BON22_5153</name>
</gene>
<dbReference type="PROSITE" id="PS00463">
    <property type="entry name" value="ZN2_CY6_FUNGAL_1"/>
    <property type="match status" value="1"/>
</dbReference>
<evidence type="ECO:0000313" key="9">
    <source>
        <dbReference type="Proteomes" id="UP000189513"/>
    </source>
</evidence>
<dbReference type="SMART" id="SM00066">
    <property type="entry name" value="GAL4"/>
    <property type="match status" value="1"/>
</dbReference>
<evidence type="ECO:0000256" key="3">
    <source>
        <dbReference type="ARBA" id="ARBA00023015"/>
    </source>
</evidence>
<dbReference type="OMA" id="IHRKDAN"/>
<dbReference type="SUPFAM" id="SSF57701">
    <property type="entry name" value="Zn2/Cys6 DNA-binding domain"/>
    <property type="match status" value="1"/>
</dbReference>
<evidence type="ECO:0000256" key="6">
    <source>
        <dbReference type="SAM" id="MobiDB-lite"/>
    </source>
</evidence>
<proteinExistence type="predicted"/>